<keyword evidence="3" id="KW-0658">Purine biosynthesis</keyword>
<dbReference type="Gene3D" id="1.10.8.750">
    <property type="entry name" value="Phosphoribosylformylglycinamidine synthase, linker domain"/>
    <property type="match status" value="1"/>
</dbReference>
<evidence type="ECO:0000313" key="7">
    <source>
        <dbReference type="Proteomes" id="UP000005237"/>
    </source>
</evidence>
<reference evidence="6" key="2">
    <citation type="submission" date="2022-06" db="UniProtKB">
        <authorList>
            <consortium name="EnsemblMetazoa"/>
        </authorList>
    </citation>
    <scope>IDENTIFICATION</scope>
    <source>
        <strain evidence="6">DF5081</strain>
    </source>
</reference>
<dbReference type="GO" id="GO:0006164">
    <property type="term" value="P:purine nucleotide biosynthetic process"/>
    <property type="evidence" value="ECO:0007669"/>
    <property type="project" value="UniProtKB-KW"/>
</dbReference>
<dbReference type="GO" id="GO:0004642">
    <property type="term" value="F:phosphoribosylformylglycinamidine synthase activity"/>
    <property type="evidence" value="ECO:0007669"/>
    <property type="project" value="TreeGrafter"/>
</dbReference>
<evidence type="ECO:0000256" key="4">
    <source>
        <dbReference type="ARBA" id="ARBA00022840"/>
    </source>
</evidence>
<dbReference type="SUPFAM" id="SSF109736">
    <property type="entry name" value="FGAM synthase PurL, linker domain"/>
    <property type="match status" value="1"/>
</dbReference>
<dbReference type="GO" id="GO:0005524">
    <property type="term" value="F:ATP binding"/>
    <property type="evidence" value="ECO:0007669"/>
    <property type="project" value="UniProtKB-KW"/>
</dbReference>
<dbReference type="Gene3D" id="3.30.1330.10">
    <property type="entry name" value="PurM-like, N-terminal domain"/>
    <property type="match status" value="1"/>
</dbReference>
<dbReference type="InterPro" id="IPR041609">
    <property type="entry name" value="PurL_linker"/>
</dbReference>
<dbReference type="InterPro" id="IPR036921">
    <property type="entry name" value="PurM-like_N_sf"/>
</dbReference>
<proteinExistence type="predicted"/>
<dbReference type="Pfam" id="PF18072">
    <property type="entry name" value="FGAR-AT_linker"/>
    <property type="match status" value="1"/>
</dbReference>
<evidence type="ECO:0000256" key="1">
    <source>
        <dbReference type="ARBA" id="ARBA00022598"/>
    </source>
</evidence>
<dbReference type="EnsemblMetazoa" id="CJA06787a.1">
    <property type="protein sequence ID" value="CJA06787a.1"/>
    <property type="gene ID" value="WBGene00125991"/>
</dbReference>
<keyword evidence="4" id="KW-0067">ATP-binding</keyword>
<dbReference type="Proteomes" id="UP000005237">
    <property type="component" value="Unassembled WGS sequence"/>
</dbReference>
<keyword evidence="2" id="KW-0547">Nucleotide-binding</keyword>
<evidence type="ECO:0000256" key="2">
    <source>
        <dbReference type="ARBA" id="ARBA00022741"/>
    </source>
</evidence>
<accession>A0A8R1DMB2</accession>
<reference evidence="7" key="1">
    <citation type="submission" date="2010-08" db="EMBL/GenBank/DDBJ databases">
        <authorList>
            <consortium name="Caenorhabditis japonica Sequencing Consortium"/>
            <person name="Wilson R.K."/>
        </authorList>
    </citation>
    <scope>NUCLEOTIDE SEQUENCE [LARGE SCALE GENOMIC DNA]</scope>
    <source>
        <strain evidence="7">DF5081</strain>
    </source>
</reference>
<dbReference type="SUPFAM" id="SSF82697">
    <property type="entry name" value="PurS-like"/>
    <property type="match status" value="1"/>
</dbReference>
<evidence type="ECO:0000256" key="3">
    <source>
        <dbReference type="ARBA" id="ARBA00022755"/>
    </source>
</evidence>
<dbReference type="AlphaFoldDB" id="A0A8R1DMB2"/>
<keyword evidence="1" id="KW-0436">Ligase</keyword>
<protein>
    <submittedName>
        <fullName evidence="6">FGAR-AT_linker domain-containing protein</fullName>
    </submittedName>
</protein>
<dbReference type="InterPro" id="IPR036604">
    <property type="entry name" value="PurS-like_sf"/>
</dbReference>
<evidence type="ECO:0000313" key="6">
    <source>
        <dbReference type="EnsemblMetazoa" id="CJA06787a.1"/>
    </source>
</evidence>
<dbReference type="GO" id="GO:0005737">
    <property type="term" value="C:cytoplasm"/>
    <property type="evidence" value="ECO:0007669"/>
    <property type="project" value="TreeGrafter"/>
</dbReference>
<dbReference type="SUPFAM" id="SSF55326">
    <property type="entry name" value="PurM N-terminal domain-like"/>
    <property type="match status" value="1"/>
</dbReference>
<sequence length="442" mass="49910">MGKFHLKLYTKSSFSSKLVQLQADLEKKNGRKVVVLTENCYHLIGIGDQEEFLASNWPKLQTLLSHSPFETTVWRESRFLPTENEQQIIEIGPRTAVKTAQCTNILSVFESAAIENVERIEKSVRYLVPRDLSVDEFFELAADKMTEAIYSENVEFSDDHHVVEQVFEIDVLGSKDNLIQANETLGLALDQSDIDFYYDFFVNKVKKNPTDVELFDLAQSDSEHSRHWFFRGEIWVDDRKIEKSLMSTIRETLIHSNDNSLIAFHDNSSSIRGFNSIWRLRPSDPTTVSQMINISPPSHLIYSAETHNFPTAVCPFQGATTGTGGRIRDIHATGRGAYEIAGALIDFPLAVVSINITSLLLTQLKNGTFDSFGTETEGIYPFFASLHAAAIAQFCSIYKKRACTLAHTQSIFNEIVHQLEKSPLTLLMLLNPNNDDLISTFL</sequence>
<evidence type="ECO:0000259" key="5">
    <source>
        <dbReference type="Pfam" id="PF18072"/>
    </source>
</evidence>
<feature type="domain" description="Phosphoribosylformylglycinamidine synthase linker" evidence="5">
    <location>
        <begin position="179"/>
        <end position="227"/>
    </location>
</feature>
<dbReference type="PANTHER" id="PTHR10099">
    <property type="entry name" value="PHOSPHORIBOSYLFORMYLGLYCINAMIDINE SYNTHASE"/>
    <property type="match status" value="1"/>
</dbReference>
<organism evidence="6 7">
    <name type="scientific">Caenorhabditis japonica</name>
    <dbReference type="NCBI Taxonomy" id="281687"/>
    <lineage>
        <taxon>Eukaryota</taxon>
        <taxon>Metazoa</taxon>
        <taxon>Ecdysozoa</taxon>
        <taxon>Nematoda</taxon>
        <taxon>Chromadorea</taxon>
        <taxon>Rhabditida</taxon>
        <taxon>Rhabditina</taxon>
        <taxon>Rhabditomorpha</taxon>
        <taxon>Rhabditoidea</taxon>
        <taxon>Rhabditidae</taxon>
        <taxon>Peloderinae</taxon>
        <taxon>Caenorhabditis</taxon>
    </lineage>
</organism>
<keyword evidence="7" id="KW-1185">Reference proteome</keyword>
<dbReference type="PANTHER" id="PTHR10099:SF1">
    <property type="entry name" value="PHOSPHORIBOSYLFORMYLGLYCINAMIDINE SYNTHASE"/>
    <property type="match status" value="1"/>
</dbReference>
<name>A0A8R1DMB2_CAEJA</name>